<dbReference type="SUPFAM" id="SSF53686">
    <property type="entry name" value="Tryptophan synthase beta subunit-like PLP-dependent enzymes"/>
    <property type="match status" value="1"/>
</dbReference>
<comment type="caution">
    <text evidence="5">The sequence shown here is derived from an EMBL/GenBank/DDBJ whole genome shotgun (WGS) entry which is preliminary data.</text>
</comment>
<feature type="unsure residue" description="D or N" evidence="5">
    <location>
        <position position="41"/>
    </location>
</feature>
<evidence type="ECO:0000313" key="5">
    <source>
        <dbReference type="EMBL" id="PCJ03059.1"/>
    </source>
</evidence>
<accession>A0A2A4Z7E3</accession>
<dbReference type="InterPro" id="IPR001926">
    <property type="entry name" value="TrpB-like_PALP"/>
</dbReference>
<dbReference type="GO" id="GO:1901605">
    <property type="term" value="P:alpha-amino acid metabolic process"/>
    <property type="evidence" value="ECO:0007669"/>
    <property type="project" value="UniProtKB-ARBA"/>
</dbReference>
<evidence type="ECO:0000256" key="3">
    <source>
        <dbReference type="SAM" id="MobiDB-lite"/>
    </source>
</evidence>
<reference key="1">
    <citation type="submission" date="2017-08" db="EMBL/GenBank/DDBJ databases">
        <title>A dynamic microbial community with high functional redundancy inhabits the cold, oxic subseafloor aquifer.</title>
        <authorList>
            <person name="Tully B.J."/>
            <person name="Wheat C.G."/>
            <person name="Glazer B.T."/>
            <person name="Huber J.A."/>
        </authorList>
    </citation>
    <scope>NUCLEOTIDE SEQUENCE [LARGE SCALE GENOMIC DNA]</scope>
</reference>
<dbReference type="Gene3D" id="3.40.50.1100">
    <property type="match status" value="2"/>
</dbReference>
<dbReference type="PANTHER" id="PTHR10314">
    <property type="entry name" value="CYSTATHIONINE BETA-SYNTHASE"/>
    <property type="match status" value="1"/>
</dbReference>
<reference evidence="5" key="2">
    <citation type="journal article" date="2018" name="ISME J.">
        <title>A dynamic microbial community with high functional redundancy inhabits the cold, oxic subseafloor aquifer.</title>
        <authorList>
            <person name="Tully B.J."/>
            <person name="Wheat C.G."/>
            <person name="Glazer B.T."/>
            <person name="Huber J.A."/>
        </authorList>
    </citation>
    <scope>NUCLEOTIDE SEQUENCE</scope>
    <source>
        <strain evidence="5">NORP83</strain>
    </source>
</reference>
<evidence type="ECO:0000259" key="4">
    <source>
        <dbReference type="Pfam" id="PF00291"/>
    </source>
</evidence>
<proteinExistence type="predicted"/>
<dbReference type="Pfam" id="PF00291">
    <property type="entry name" value="PALP"/>
    <property type="match status" value="1"/>
</dbReference>
<dbReference type="EMBL" id="NVUS01000003">
    <property type="protein sequence ID" value="PCJ03059.1"/>
    <property type="molecule type" value="Genomic_DNA"/>
</dbReference>
<dbReference type="InterPro" id="IPR050214">
    <property type="entry name" value="Cys_Synth/Cystath_Beta-Synth"/>
</dbReference>
<gene>
    <name evidence="5" type="ORF">COB13_03735</name>
</gene>
<name>A0A2A4Z7E3_9PROT</name>
<protein>
    <recommendedName>
        <fullName evidence="4">Tryptophan synthase beta chain-like PALP domain-containing protein</fullName>
    </recommendedName>
</protein>
<evidence type="ECO:0000256" key="1">
    <source>
        <dbReference type="ARBA" id="ARBA00001933"/>
    </source>
</evidence>
<dbReference type="AlphaFoldDB" id="A0A2A4Z7E3"/>
<feature type="region of interest" description="Disordered" evidence="3">
    <location>
        <begin position="159"/>
        <end position="199"/>
    </location>
</feature>
<sequence>MLSSFVITAIIELLAIQPLYSQKTVNRQMTNVFKGPDALKDFLNPEMHPNLPMVELPASLNPFAGDNVRIFAKMMSLSPLGNVKAVPAFNMVREMFLRGDLEGVERLVENSSGNTIFSMAIAARQFGVERTQAYVPSEISWNKMLMLLFFGVEPIANQEPQKPAKSDPASGVYKAREDGKSPDALNPDQYDNIDNPEAHEKWTGPQIWEQTEGQIDIFCAGLGTTGTLIGNAKFLKHKNPTIKIIGALRAPDNYVPGVRTQNLLNVVGFDWREYVDQIEPVETKASYASSMELSRKGILAGPSSGLALVGLLNQLQTLKDTNQLDELRRARSGEITCVFICPDGPIPYLDEYFKYLDSSYFPKIQNEEILTNKP</sequence>
<organism evidence="5">
    <name type="scientific">OCS116 cluster bacterium</name>
    <dbReference type="NCBI Taxonomy" id="2030921"/>
    <lineage>
        <taxon>Bacteria</taxon>
        <taxon>Pseudomonadati</taxon>
        <taxon>Pseudomonadota</taxon>
        <taxon>Alphaproteobacteria</taxon>
        <taxon>OCS116 cluster</taxon>
    </lineage>
</organism>
<feature type="domain" description="Tryptophan synthase beta chain-like PALP" evidence="4">
    <location>
        <begin position="52"/>
        <end position="320"/>
    </location>
</feature>
<dbReference type="InterPro" id="IPR036052">
    <property type="entry name" value="TrpB-like_PALP_sf"/>
</dbReference>
<comment type="cofactor">
    <cofactor evidence="1">
        <name>pyridoxal 5'-phosphate</name>
        <dbReference type="ChEBI" id="CHEBI:597326"/>
    </cofactor>
</comment>
<evidence type="ECO:0000256" key="2">
    <source>
        <dbReference type="ARBA" id="ARBA00022898"/>
    </source>
</evidence>
<keyword evidence="2" id="KW-0663">Pyridoxal phosphate</keyword>